<keyword evidence="1" id="KW-1015">Disulfide bond</keyword>
<dbReference type="AlphaFoldDB" id="A0A395JGA0"/>
<dbReference type="SMART" id="SM00216">
    <property type="entry name" value="VWD"/>
    <property type="match status" value="1"/>
</dbReference>
<gene>
    <name evidence="4" type="ORF">DFR28_1073</name>
</gene>
<dbReference type="InParanoid" id="A0A395JGA0"/>
<keyword evidence="2" id="KW-0325">Glycoprotein</keyword>
<feature type="domain" description="VWFD" evidence="3">
    <location>
        <begin position="147"/>
        <end position="336"/>
    </location>
</feature>
<dbReference type="PANTHER" id="PTHR11339:SF373">
    <property type="entry name" value="VWFD DOMAIN-CONTAINING PROTEIN"/>
    <property type="match status" value="1"/>
</dbReference>
<organism evidence="4 5">
    <name type="scientific">Arenicella xantha</name>
    <dbReference type="NCBI Taxonomy" id="644221"/>
    <lineage>
        <taxon>Bacteria</taxon>
        <taxon>Pseudomonadati</taxon>
        <taxon>Pseudomonadota</taxon>
        <taxon>Gammaproteobacteria</taxon>
        <taxon>Arenicellales</taxon>
        <taxon>Arenicellaceae</taxon>
        <taxon>Arenicella</taxon>
    </lineage>
</organism>
<dbReference type="RefSeq" id="WP_170132161.1">
    <property type="nucleotide sequence ID" value="NZ_QNRT01000007.1"/>
</dbReference>
<comment type="caution">
    <text evidence="4">The sequence shown here is derived from an EMBL/GenBank/DDBJ whole genome shotgun (WGS) entry which is preliminary data.</text>
</comment>
<keyword evidence="5" id="KW-1185">Reference proteome</keyword>
<dbReference type="GO" id="GO:0005615">
    <property type="term" value="C:extracellular space"/>
    <property type="evidence" value="ECO:0007669"/>
    <property type="project" value="TreeGrafter"/>
</dbReference>
<dbReference type="Pfam" id="PF00094">
    <property type="entry name" value="VWD"/>
    <property type="match status" value="1"/>
</dbReference>
<dbReference type="Proteomes" id="UP000253083">
    <property type="component" value="Unassembled WGS sequence"/>
</dbReference>
<reference evidence="4 5" key="1">
    <citation type="submission" date="2018-06" db="EMBL/GenBank/DDBJ databases">
        <title>Genomic Encyclopedia of Type Strains, Phase IV (KMG-IV): sequencing the most valuable type-strain genomes for metagenomic binning, comparative biology and taxonomic classification.</title>
        <authorList>
            <person name="Goeker M."/>
        </authorList>
    </citation>
    <scope>NUCLEOTIDE SEQUENCE [LARGE SCALE GENOMIC DNA]</scope>
    <source>
        <strain evidence="4 5">DSM 24032</strain>
    </source>
</reference>
<accession>A0A395JGA0</accession>
<dbReference type="EMBL" id="QNRT01000007">
    <property type="protein sequence ID" value="RBP48401.1"/>
    <property type="molecule type" value="Genomic_DNA"/>
</dbReference>
<evidence type="ECO:0000256" key="1">
    <source>
        <dbReference type="ARBA" id="ARBA00023157"/>
    </source>
</evidence>
<dbReference type="GO" id="GO:0031012">
    <property type="term" value="C:extracellular matrix"/>
    <property type="evidence" value="ECO:0007669"/>
    <property type="project" value="TreeGrafter"/>
</dbReference>
<sequence length="603" mass="64812">MLNQFLEPRQPRLMLQFIVLMVMSVVVVSAANAQDIIKGDWTYSDGGYIGSPTPTKGDGPDGEAGCNILFWSGEGLLGHPCAMECKSSGGYKLTGEDYQSNCNQAPNNSMGEITHKDGDSCTIVKGSPEGTNSKGVGGGFFPNGHPRCQGVVGDPHLTSFDGTRVDLQASGEFVFTKSLDDGFEVQGRLESAGKSRSVSVVTSIAVSVPPYRITMSPKAGDFLRVDGEVFDIPDGESLILTDADTIIVHQGRRHTIVLPDSTNVHVDNFSNKFLNFFVLLAESRDGRMVGIGGNGDGNKSNDFLTATGTQLASPPDFETLYKQFAESWRVTAESSLFDYLPSESYETFQDPGMPYQKVALSDISLVKKARAEMACRAAGLITGPSLEDCIFDYALTGEELFIESAISTQQPPQFVEEPDTVKVEAPRTGFAAHKIELGILGPVKVGSWIGFAPKDSSAASKVDTPFSDARLNGKGKNTSLLVPSTPGHYELRYREDQKLGPTTFRIPFEVVAPEIEIKAASSAPVGGELEVTLVGDIGDSMRLVVVPAESTNNKGRALTLGQGTESTGTLRRLPKEAGEYELRVVSSYGKTKAVYAKRALRLE</sequence>
<dbReference type="PANTHER" id="PTHR11339">
    <property type="entry name" value="EXTRACELLULAR MATRIX GLYCOPROTEIN RELATED"/>
    <property type="match status" value="1"/>
</dbReference>
<dbReference type="PROSITE" id="PS51233">
    <property type="entry name" value="VWFD"/>
    <property type="match status" value="1"/>
</dbReference>
<dbReference type="InterPro" id="IPR001846">
    <property type="entry name" value="VWF_type-D"/>
</dbReference>
<proteinExistence type="predicted"/>
<evidence type="ECO:0000259" key="3">
    <source>
        <dbReference type="PROSITE" id="PS51233"/>
    </source>
</evidence>
<protein>
    <submittedName>
        <fullName evidence="4">von Willebrand factor type D domain-containing protein</fullName>
    </submittedName>
</protein>
<evidence type="ECO:0000313" key="4">
    <source>
        <dbReference type="EMBL" id="RBP48401.1"/>
    </source>
</evidence>
<evidence type="ECO:0000256" key="2">
    <source>
        <dbReference type="ARBA" id="ARBA00023180"/>
    </source>
</evidence>
<evidence type="ECO:0000313" key="5">
    <source>
        <dbReference type="Proteomes" id="UP000253083"/>
    </source>
</evidence>
<name>A0A395JGA0_9GAMM</name>
<dbReference type="InterPro" id="IPR050780">
    <property type="entry name" value="Mucin_vWF_Thrombospondin_sf"/>
</dbReference>